<dbReference type="InterPro" id="IPR044537">
    <property type="entry name" value="Rip2-like"/>
</dbReference>
<comment type="subcellular location">
    <subcellularLocation>
        <location evidence="2">Cell membrane</location>
        <topology evidence="2">Multi-pass membrane protein</topology>
    </subcellularLocation>
</comment>
<feature type="transmembrane region" description="Helical" evidence="13">
    <location>
        <begin position="14"/>
        <end position="35"/>
    </location>
</feature>
<dbReference type="GO" id="GO:0008237">
    <property type="term" value="F:metallopeptidase activity"/>
    <property type="evidence" value="ECO:0007669"/>
    <property type="project" value="UniProtKB-KW"/>
</dbReference>
<comment type="similarity">
    <text evidence="3">Belongs to the peptidase M50B family.</text>
</comment>
<evidence type="ECO:0000256" key="2">
    <source>
        <dbReference type="ARBA" id="ARBA00004651"/>
    </source>
</evidence>
<keyword evidence="6 13" id="KW-0812">Transmembrane</keyword>
<keyword evidence="8" id="KW-0378">Hydrolase</keyword>
<gene>
    <name evidence="14" type="ORF">RsTaC01_0065</name>
</gene>
<evidence type="ECO:0000256" key="1">
    <source>
        <dbReference type="ARBA" id="ARBA00001947"/>
    </source>
</evidence>
<keyword evidence="7" id="KW-0479">Metal-binding</keyword>
<accession>A0AA48KYZ1</accession>
<keyword evidence="5 14" id="KW-0645">Protease</keyword>
<keyword evidence="9" id="KW-0862">Zinc</keyword>
<evidence type="ECO:0000256" key="5">
    <source>
        <dbReference type="ARBA" id="ARBA00022670"/>
    </source>
</evidence>
<dbReference type="InterPro" id="IPR052348">
    <property type="entry name" value="Metallopeptidase_M50B"/>
</dbReference>
<evidence type="ECO:0000256" key="6">
    <source>
        <dbReference type="ARBA" id="ARBA00022692"/>
    </source>
</evidence>
<feature type="transmembrane region" description="Helical" evidence="13">
    <location>
        <begin position="56"/>
        <end position="77"/>
    </location>
</feature>
<keyword evidence="10 13" id="KW-1133">Transmembrane helix</keyword>
<organism evidence="14">
    <name type="scientific">Candidatus Paraimprobicoccus trichonymphae</name>
    <dbReference type="NCBI Taxonomy" id="3033793"/>
    <lineage>
        <taxon>Bacteria</taxon>
        <taxon>Bacillati</taxon>
        <taxon>Bacillota</taxon>
        <taxon>Clostridia</taxon>
        <taxon>Candidatus Paraimprobicoccus</taxon>
    </lineage>
</organism>
<dbReference type="GO" id="GO:0005886">
    <property type="term" value="C:plasma membrane"/>
    <property type="evidence" value="ECO:0007669"/>
    <property type="project" value="UniProtKB-SubCell"/>
</dbReference>
<evidence type="ECO:0000256" key="7">
    <source>
        <dbReference type="ARBA" id="ARBA00022723"/>
    </source>
</evidence>
<evidence type="ECO:0000256" key="11">
    <source>
        <dbReference type="ARBA" id="ARBA00023049"/>
    </source>
</evidence>
<evidence type="ECO:0000256" key="13">
    <source>
        <dbReference type="SAM" id="Phobius"/>
    </source>
</evidence>
<dbReference type="PANTHER" id="PTHR35864">
    <property type="entry name" value="ZINC METALLOPROTEASE MJ0611-RELATED"/>
    <property type="match status" value="1"/>
</dbReference>
<keyword evidence="12 13" id="KW-0472">Membrane</keyword>
<evidence type="ECO:0000256" key="8">
    <source>
        <dbReference type="ARBA" id="ARBA00022801"/>
    </source>
</evidence>
<keyword evidence="4" id="KW-1003">Cell membrane</keyword>
<proteinExistence type="inferred from homology"/>
<sequence length="229" mass="26382">MFWFLQHDITFESALIQILAILAVIFFSLPFHEFAHAWVAYKFGDNTAKIRGLLKINFIDTFDPLGAVSVLIFNFGWARPIPTDSKNLQNPKKNLTLISLAGPVSNLAVSIISGLIVNILVSFKFYSISSIFLKKIYIFLSYFIMTNVRISVLNLIPLPSLDGFNIFISFLPEKIYVRYFKYHNLITLSLIFLVFLGIFDIPLRFLESVFYNSIILITRFPFIFLENLL</sequence>
<evidence type="ECO:0000256" key="10">
    <source>
        <dbReference type="ARBA" id="ARBA00022989"/>
    </source>
</evidence>
<protein>
    <submittedName>
        <fullName evidence="14">Site-2 protease family protein</fullName>
    </submittedName>
</protein>
<dbReference type="EMBL" id="AP027925">
    <property type="protein sequence ID" value="BED92367.1"/>
    <property type="molecule type" value="Genomic_DNA"/>
</dbReference>
<dbReference type="GO" id="GO:0006508">
    <property type="term" value="P:proteolysis"/>
    <property type="evidence" value="ECO:0007669"/>
    <property type="project" value="UniProtKB-KW"/>
</dbReference>
<evidence type="ECO:0000256" key="9">
    <source>
        <dbReference type="ARBA" id="ARBA00022833"/>
    </source>
</evidence>
<feature type="transmembrane region" description="Helical" evidence="13">
    <location>
        <begin position="182"/>
        <end position="203"/>
    </location>
</feature>
<name>A0AA48KYZ1_9FIRM</name>
<evidence type="ECO:0000256" key="3">
    <source>
        <dbReference type="ARBA" id="ARBA00007931"/>
    </source>
</evidence>
<evidence type="ECO:0000256" key="12">
    <source>
        <dbReference type="ARBA" id="ARBA00023136"/>
    </source>
</evidence>
<keyword evidence="11" id="KW-0482">Metalloprotease</keyword>
<feature type="transmembrane region" description="Helical" evidence="13">
    <location>
        <begin position="97"/>
        <end position="118"/>
    </location>
</feature>
<dbReference type="PANTHER" id="PTHR35864:SF1">
    <property type="entry name" value="ZINC METALLOPROTEASE YWHC-RELATED"/>
    <property type="match status" value="1"/>
</dbReference>
<comment type="cofactor">
    <cofactor evidence="1">
        <name>Zn(2+)</name>
        <dbReference type="ChEBI" id="CHEBI:29105"/>
    </cofactor>
</comment>
<evidence type="ECO:0000313" key="14">
    <source>
        <dbReference type="EMBL" id="BED92367.1"/>
    </source>
</evidence>
<dbReference type="Proteomes" id="UP001335720">
    <property type="component" value="Chromosome"/>
</dbReference>
<dbReference type="KEGG" id="ptrh:RsTaC01_0065"/>
<evidence type="ECO:0000256" key="4">
    <source>
        <dbReference type="ARBA" id="ARBA00022475"/>
    </source>
</evidence>
<dbReference type="CDD" id="cd06158">
    <property type="entry name" value="S2P-M50_like_1"/>
    <property type="match status" value="1"/>
</dbReference>
<reference evidence="14" key="1">
    <citation type="journal article" date="2023" name="ISME J.">
        <title>Emergence of putative energy parasites within Clostridia revealed by genome analysis of a novel endosymbiotic clade.</title>
        <authorList>
            <person name="Takahashi K."/>
            <person name="Kuwahara H."/>
            <person name="Horikawa Y."/>
            <person name="Izawa K."/>
            <person name="Kato D."/>
            <person name="Inagaki T."/>
            <person name="Yuki M."/>
            <person name="Ohkuma M."/>
            <person name="Hongoh Y."/>
        </authorList>
    </citation>
    <scope>NUCLEOTIDE SEQUENCE</scope>
    <source>
        <strain evidence="14">RsTa-C01</strain>
    </source>
</reference>
<dbReference type="AlphaFoldDB" id="A0AA48KYZ1"/>
<dbReference type="GO" id="GO:0046872">
    <property type="term" value="F:metal ion binding"/>
    <property type="evidence" value="ECO:0007669"/>
    <property type="project" value="UniProtKB-KW"/>
</dbReference>